<gene>
    <name evidence="2" type="ORF">GON04_24780</name>
</gene>
<evidence type="ECO:0000256" key="1">
    <source>
        <dbReference type="SAM" id="MobiDB-lite"/>
    </source>
</evidence>
<feature type="region of interest" description="Disordered" evidence="1">
    <location>
        <begin position="50"/>
        <end position="72"/>
    </location>
</feature>
<accession>A0A6N8J1H8</accession>
<comment type="caution">
    <text evidence="2">The sequence shown here is derived from an EMBL/GenBank/DDBJ whole genome shotgun (WGS) entry which is preliminary data.</text>
</comment>
<reference evidence="2 3" key="1">
    <citation type="submission" date="2019-12" db="EMBL/GenBank/DDBJ databases">
        <authorList>
            <person name="Huq M.A."/>
        </authorList>
    </citation>
    <scope>NUCLEOTIDE SEQUENCE [LARGE SCALE GENOMIC DNA]</scope>
    <source>
        <strain evidence="2 3">MAH-25</strain>
    </source>
</reference>
<proteinExistence type="predicted"/>
<dbReference type="EMBL" id="WSEL01000009">
    <property type="protein sequence ID" value="MVQ32695.1"/>
    <property type="molecule type" value="Genomic_DNA"/>
</dbReference>
<sequence length="102" mass="10787">MTTAVPPLPPICVVPAPAAGGFGPATPLSADKRRALVRARLEAWQAADGAARNAERRVDEDTRTSLLIGGPGPSPDLLRAAIKLRSIAIERMERLRNALAVQ</sequence>
<feature type="compositionally biased region" description="Basic and acidic residues" evidence="1">
    <location>
        <begin position="53"/>
        <end position="63"/>
    </location>
</feature>
<name>A0A6N8J1H8_9BURK</name>
<protein>
    <recommendedName>
        <fullName evidence="4">DUF465 domain-containing protein</fullName>
    </recommendedName>
</protein>
<organism evidence="2 3">
    <name type="scientific">Ramlibacter pinisoli</name>
    <dbReference type="NCBI Taxonomy" id="2682844"/>
    <lineage>
        <taxon>Bacteria</taxon>
        <taxon>Pseudomonadati</taxon>
        <taxon>Pseudomonadota</taxon>
        <taxon>Betaproteobacteria</taxon>
        <taxon>Burkholderiales</taxon>
        <taxon>Comamonadaceae</taxon>
        <taxon>Ramlibacter</taxon>
    </lineage>
</organism>
<evidence type="ECO:0008006" key="4">
    <source>
        <dbReference type="Google" id="ProtNLM"/>
    </source>
</evidence>
<dbReference type="Proteomes" id="UP000469385">
    <property type="component" value="Unassembled WGS sequence"/>
</dbReference>
<dbReference type="RefSeq" id="WP_157400627.1">
    <property type="nucleotide sequence ID" value="NZ_WSEL01000009.1"/>
</dbReference>
<evidence type="ECO:0000313" key="3">
    <source>
        <dbReference type="Proteomes" id="UP000469385"/>
    </source>
</evidence>
<dbReference type="AlphaFoldDB" id="A0A6N8J1H8"/>
<evidence type="ECO:0000313" key="2">
    <source>
        <dbReference type="EMBL" id="MVQ32695.1"/>
    </source>
</evidence>
<keyword evidence="3" id="KW-1185">Reference proteome</keyword>